<evidence type="ECO:0000259" key="13">
    <source>
        <dbReference type="Pfam" id="PF20259"/>
    </source>
</evidence>
<dbReference type="Proteomes" id="UP000325440">
    <property type="component" value="Unassembled WGS sequence"/>
</dbReference>
<dbReference type="SUPFAM" id="SSF52402">
    <property type="entry name" value="Adenine nucleotide alpha hydrolases-like"/>
    <property type="match status" value="1"/>
</dbReference>
<dbReference type="GO" id="GO:0005524">
    <property type="term" value="F:ATP binding"/>
    <property type="evidence" value="ECO:0007669"/>
    <property type="project" value="UniProtKB-KW"/>
</dbReference>
<keyword evidence="6" id="KW-0819">tRNA processing</keyword>
<evidence type="ECO:0000256" key="7">
    <source>
        <dbReference type="ARBA" id="ARBA00022741"/>
    </source>
</evidence>
<dbReference type="Pfam" id="PF20258">
    <property type="entry name" value="tRNA_Me_trans_C"/>
    <property type="match status" value="1"/>
</dbReference>
<dbReference type="Gene3D" id="2.40.30.10">
    <property type="entry name" value="Translation factors"/>
    <property type="match status" value="1"/>
</dbReference>
<dbReference type="InterPro" id="IPR004506">
    <property type="entry name" value="MnmA-like"/>
</dbReference>
<dbReference type="InterPro" id="IPR023382">
    <property type="entry name" value="MnmA-like_central_sf"/>
</dbReference>
<comment type="similarity">
    <text evidence="2">Belongs to the MnmA/TRMU family.</text>
</comment>
<keyword evidence="15" id="KW-1185">Reference proteome</keyword>
<feature type="domain" description="tRNA-specific 2-thiouridylase MnmA-like C-terminal" evidence="12">
    <location>
        <begin position="297"/>
        <end position="371"/>
    </location>
</feature>
<evidence type="ECO:0000256" key="9">
    <source>
        <dbReference type="ARBA" id="ARBA00022884"/>
    </source>
</evidence>
<sequence>MFIKIAVLEKFKIEFLLKDKVPAQTKVVVAMSGGVDSSVAAALLHNLGYQVIGVTLQLYSGSSAKKGACCAGQDIYDAKRVAESVQFPHYILNYEEVFKKEVIEDFVNAYMHGETPIPCVRCNQTVKFRDLLQVTKNLGADVLVTGHYARRLEENGKVRLCTGIDKSKDQSYFLFSITSEQLKFLRFPLGEFYKSSVRELAKYFDLKIAEKPDSQDICFVSENYSKTITKIAPQSVRKGKIVNMNGEILGEHNGIINFTVGQRKGLGITHGEPLYVVKIKAKDNEVVVGPINMLMQKKFFIKELNWLEKPQESQEVTVKLRSSHTGSLATIYSTEKKNKACVILSNDYFGISPGQACVVYKGEQVIGGGWILDN</sequence>
<dbReference type="PANTHER" id="PTHR11933">
    <property type="entry name" value="TRNA 5-METHYLAMINOMETHYL-2-THIOURIDYLATE -METHYLTRANSFERASE"/>
    <property type="match status" value="1"/>
</dbReference>
<protein>
    <recommendedName>
        <fullName evidence="3">tRNA-5-taurinomethyluridine 2-sulfurtransferase</fullName>
        <ecNumber evidence="3">2.8.1.14</ecNumber>
    </recommendedName>
</protein>
<dbReference type="EC" id="2.8.1.14" evidence="3"/>
<keyword evidence="8" id="KW-0067">ATP-binding</keyword>
<dbReference type="NCBIfam" id="TIGR00420">
    <property type="entry name" value="trmU"/>
    <property type="match status" value="1"/>
</dbReference>
<evidence type="ECO:0000256" key="11">
    <source>
        <dbReference type="ARBA" id="ARBA00049564"/>
    </source>
</evidence>
<dbReference type="AlphaFoldDB" id="A0A5E4N2Y5"/>
<dbReference type="Gene3D" id="3.40.50.620">
    <property type="entry name" value="HUPs"/>
    <property type="match status" value="1"/>
</dbReference>
<comment type="function">
    <text evidence="1">Catalyzes the 2-thiolation of uridine at the wobble position (U34) of mitochondrial tRNA(Lys), tRNA(Glu) and tRNA(Gln). Required for the formation of 5-taurinomethyl-2-thiouridine (tm5s2U) of mitochondrial tRNA(Lys), tRNA(Glu), and tRNA(Gln) at the wobble position. ATP is required to activate the C2 atom of the wobble base.</text>
</comment>
<name>A0A5E4N2Y5_9HEMI</name>
<keyword evidence="9" id="KW-0694">RNA-binding</keyword>
<reference evidence="14 15" key="1">
    <citation type="submission" date="2019-08" db="EMBL/GenBank/DDBJ databases">
        <authorList>
            <person name="Alioto T."/>
            <person name="Alioto T."/>
            <person name="Gomez Garrido J."/>
        </authorList>
    </citation>
    <scope>NUCLEOTIDE SEQUENCE [LARGE SCALE GENOMIC DNA]</scope>
</reference>
<dbReference type="FunFam" id="2.30.30.280:FF:000001">
    <property type="entry name" value="tRNA-specific 2-thiouridylase MnmA"/>
    <property type="match status" value="1"/>
</dbReference>
<keyword evidence="5" id="KW-0808">Transferase</keyword>
<evidence type="ECO:0000256" key="2">
    <source>
        <dbReference type="ARBA" id="ARBA00006191"/>
    </source>
</evidence>
<evidence type="ECO:0000313" key="14">
    <source>
        <dbReference type="EMBL" id="VVC38965.1"/>
    </source>
</evidence>
<feature type="domain" description="tRNA-specific 2-thiouridylase MnmA-like central" evidence="13">
    <location>
        <begin position="230"/>
        <end position="289"/>
    </location>
</feature>
<dbReference type="Gene3D" id="2.30.30.280">
    <property type="entry name" value="Adenine nucleotide alpha hydrolases-like domains"/>
    <property type="match status" value="1"/>
</dbReference>
<evidence type="ECO:0000256" key="8">
    <source>
        <dbReference type="ARBA" id="ARBA00022840"/>
    </source>
</evidence>
<dbReference type="PANTHER" id="PTHR11933:SF5">
    <property type="entry name" value="MITOCHONDRIAL TRNA-SPECIFIC 2-THIOURIDYLASE 1"/>
    <property type="match status" value="1"/>
</dbReference>
<dbReference type="Pfam" id="PF20259">
    <property type="entry name" value="tRNA_Me_trans_M"/>
    <property type="match status" value="1"/>
</dbReference>
<dbReference type="HAMAP" id="MF_00144">
    <property type="entry name" value="tRNA_thiouridyl_MnmA"/>
    <property type="match status" value="1"/>
</dbReference>
<evidence type="ECO:0000256" key="10">
    <source>
        <dbReference type="ARBA" id="ARBA00023157"/>
    </source>
</evidence>
<evidence type="ECO:0000256" key="4">
    <source>
        <dbReference type="ARBA" id="ARBA00022555"/>
    </source>
</evidence>
<comment type="catalytic activity">
    <reaction evidence="11">
        <text>5-taurinomethyluridine(34) in tRNA + S-sulfanyl-L-cysteinyl-[protein] + AH2 + ATP = 5-taurinomethyl-2-thiouridine(34) in tRNA + L-cysteinyl-[protein] + A + AMP + diphosphate + H(+)</text>
        <dbReference type="Rhea" id="RHEA:47040"/>
        <dbReference type="Rhea" id="RHEA-COMP:10131"/>
        <dbReference type="Rhea" id="RHEA-COMP:11726"/>
        <dbReference type="Rhea" id="RHEA-COMP:11732"/>
        <dbReference type="Rhea" id="RHEA-COMP:11733"/>
        <dbReference type="ChEBI" id="CHEBI:13193"/>
        <dbReference type="ChEBI" id="CHEBI:15378"/>
        <dbReference type="ChEBI" id="CHEBI:17499"/>
        <dbReference type="ChEBI" id="CHEBI:29950"/>
        <dbReference type="ChEBI" id="CHEBI:30616"/>
        <dbReference type="ChEBI" id="CHEBI:33019"/>
        <dbReference type="ChEBI" id="CHEBI:61963"/>
        <dbReference type="ChEBI" id="CHEBI:87171"/>
        <dbReference type="ChEBI" id="CHEBI:87172"/>
        <dbReference type="ChEBI" id="CHEBI:456215"/>
        <dbReference type="EC" id="2.8.1.14"/>
    </reaction>
</comment>
<evidence type="ECO:0000256" key="6">
    <source>
        <dbReference type="ARBA" id="ARBA00022694"/>
    </source>
</evidence>
<dbReference type="InterPro" id="IPR046884">
    <property type="entry name" value="MnmA-like_central"/>
</dbReference>
<dbReference type="NCBIfam" id="NF001138">
    <property type="entry name" value="PRK00143.1"/>
    <property type="match status" value="1"/>
</dbReference>
<evidence type="ECO:0000256" key="1">
    <source>
        <dbReference type="ARBA" id="ARBA00003986"/>
    </source>
</evidence>
<dbReference type="InterPro" id="IPR014729">
    <property type="entry name" value="Rossmann-like_a/b/a_fold"/>
</dbReference>
<dbReference type="EMBL" id="CABPRJ010001530">
    <property type="protein sequence ID" value="VVC38965.1"/>
    <property type="molecule type" value="Genomic_DNA"/>
</dbReference>
<keyword evidence="10" id="KW-1015">Disulfide bond</keyword>
<dbReference type="OrthoDB" id="3685at2759"/>
<evidence type="ECO:0000313" key="15">
    <source>
        <dbReference type="Proteomes" id="UP000325440"/>
    </source>
</evidence>
<dbReference type="CDD" id="cd01998">
    <property type="entry name" value="MnmA_TRMU-like"/>
    <property type="match status" value="1"/>
</dbReference>
<proteinExistence type="inferred from homology"/>
<dbReference type="Pfam" id="PF03054">
    <property type="entry name" value="tRNA_Me_trans"/>
    <property type="match status" value="1"/>
</dbReference>
<keyword evidence="4" id="KW-0820">tRNA-binding</keyword>
<organism evidence="14 15">
    <name type="scientific">Cinara cedri</name>
    <dbReference type="NCBI Taxonomy" id="506608"/>
    <lineage>
        <taxon>Eukaryota</taxon>
        <taxon>Metazoa</taxon>
        <taxon>Ecdysozoa</taxon>
        <taxon>Arthropoda</taxon>
        <taxon>Hexapoda</taxon>
        <taxon>Insecta</taxon>
        <taxon>Pterygota</taxon>
        <taxon>Neoptera</taxon>
        <taxon>Paraneoptera</taxon>
        <taxon>Hemiptera</taxon>
        <taxon>Sternorrhyncha</taxon>
        <taxon>Aphidomorpha</taxon>
        <taxon>Aphidoidea</taxon>
        <taxon>Aphididae</taxon>
        <taxon>Lachninae</taxon>
        <taxon>Cinara</taxon>
    </lineage>
</organism>
<evidence type="ECO:0000256" key="5">
    <source>
        <dbReference type="ARBA" id="ARBA00022679"/>
    </source>
</evidence>
<dbReference type="InterPro" id="IPR046885">
    <property type="entry name" value="MnmA-like_C"/>
</dbReference>
<accession>A0A5E4N2Y5</accession>
<keyword evidence="7" id="KW-0547">Nucleotide-binding</keyword>
<dbReference type="FunFam" id="3.40.50.620:FF:000115">
    <property type="entry name" value="tRNA-specific 2-thiouridylase MnmA"/>
    <property type="match status" value="1"/>
</dbReference>
<evidence type="ECO:0000256" key="3">
    <source>
        <dbReference type="ARBA" id="ARBA00011953"/>
    </source>
</evidence>
<evidence type="ECO:0000259" key="12">
    <source>
        <dbReference type="Pfam" id="PF20258"/>
    </source>
</evidence>
<dbReference type="GO" id="GO:0000049">
    <property type="term" value="F:tRNA binding"/>
    <property type="evidence" value="ECO:0007669"/>
    <property type="project" value="UniProtKB-KW"/>
</dbReference>
<dbReference type="GO" id="GO:0002143">
    <property type="term" value="P:tRNA wobble position uridine thiolation"/>
    <property type="evidence" value="ECO:0007669"/>
    <property type="project" value="TreeGrafter"/>
</dbReference>
<dbReference type="GO" id="GO:0061708">
    <property type="term" value="F:tRNA-5-taurinomethyluridine 2-sulfurtransferase"/>
    <property type="evidence" value="ECO:0007669"/>
    <property type="project" value="UniProtKB-EC"/>
</dbReference>
<gene>
    <name evidence="14" type="ORF">CINCED_3A007910</name>
</gene>